<dbReference type="PANTHER" id="PTHR33209">
    <property type="entry name" value="PROTEASE 4"/>
    <property type="match status" value="1"/>
</dbReference>
<proteinExistence type="inferred from homology"/>
<keyword evidence="2" id="KW-0645">Protease</keyword>
<protein>
    <submittedName>
        <fullName evidence="5">Uncharacterized protein</fullName>
    </submittedName>
</protein>
<dbReference type="Proteomes" id="UP000274822">
    <property type="component" value="Unassembled WGS sequence"/>
</dbReference>
<evidence type="ECO:0000313" key="5">
    <source>
        <dbReference type="EMBL" id="RUS28557.1"/>
    </source>
</evidence>
<gene>
    <name evidence="5" type="ORF">BC938DRAFT_481745</name>
</gene>
<dbReference type="AlphaFoldDB" id="A0A433QFI4"/>
<accession>A0A433QFI4</accession>
<dbReference type="PANTHER" id="PTHR33209:SF1">
    <property type="entry name" value="PEPTIDASE S49 DOMAIN-CONTAINING PROTEIN"/>
    <property type="match status" value="1"/>
</dbReference>
<evidence type="ECO:0000256" key="3">
    <source>
        <dbReference type="ARBA" id="ARBA00022801"/>
    </source>
</evidence>
<reference evidence="5 6" key="1">
    <citation type="journal article" date="2018" name="New Phytol.">
        <title>Phylogenomics of Endogonaceae and evolution of mycorrhizas within Mucoromycota.</title>
        <authorList>
            <person name="Chang Y."/>
            <person name="Desiro A."/>
            <person name="Na H."/>
            <person name="Sandor L."/>
            <person name="Lipzen A."/>
            <person name="Clum A."/>
            <person name="Barry K."/>
            <person name="Grigoriev I.V."/>
            <person name="Martin F.M."/>
            <person name="Stajich J.E."/>
            <person name="Smith M.E."/>
            <person name="Bonito G."/>
            <person name="Spatafora J.W."/>
        </authorList>
    </citation>
    <scope>NUCLEOTIDE SEQUENCE [LARGE SCALE GENOMIC DNA]</scope>
    <source>
        <strain evidence="5 6">AD002</strain>
    </source>
</reference>
<keyword evidence="4" id="KW-0720">Serine protease</keyword>
<name>A0A433QFI4_9FUNG</name>
<evidence type="ECO:0000256" key="2">
    <source>
        <dbReference type="ARBA" id="ARBA00022670"/>
    </source>
</evidence>
<evidence type="ECO:0000256" key="1">
    <source>
        <dbReference type="ARBA" id="ARBA00008683"/>
    </source>
</evidence>
<sequence>MWIETVCQDPAESIWDLYVRFFNTRFPTIYPLRLHYGSDHLRSEARKEYKSVVSTFTETNLPAPQRENLDAILTTFNTKMLSDIAESRRGALGEHQAASALARLVHLGPFLAEQAEQAGLIDGRLYNRQCGALVAANGAMGLTHYQRVKEIERKREVERRGPSIVVGIVYLVGTIRRGGGTFGANSVVNALRWVLDPCGLAEVEMVEGGEDCV</sequence>
<comment type="caution">
    <text evidence="5">The sequence shown here is derived from an EMBL/GenBank/DDBJ whole genome shotgun (WGS) entry which is preliminary data.</text>
</comment>
<organism evidence="5 6">
    <name type="scientific">Jimgerdemannia flammicorona</name>
    <dbReference type="NCBI Taxonomy" id="994334"/>
    <lineage>
        <taxon>Eukaryota</taxon>
        <taxon>Fungi</taxon>
        <taxon>Fungi incertae sedis</taxon>
        <taxon>Mucoromycota</taxon>
        <taxon>Mucoromycotina</taxon>
        <taxon>Endogonomycetes</taxon>
        <taxon>Endogonales</taxon>
        <taxon>Endogonaceae</taxon>
        <taxon>Jimgerdemannia</taxon>
    </lineage>
</organism>
<keyword evidence="6" id="KW-1185">Reference proteome</keyword>
<keyword evidence="3" id="KW-0378">Hydrolase</keyword>
<comment type="similarity">
    <text evidence="1">Belongs to the peptidase S49 family.</text>
</comment>
<dbReference type="EMBL" id="RBNJ01006469">
    <property type="protein sequence ID" value="RUS28557.1"/>
    <property type="molecule type" value="Genomic_DNA"/>
</dbReference>
<evidence type="ECO:0000256" key="4">
    <source>
        <dbReference type="ARBA" id="ARBA00022825"/>
    </source>
</evidence>
<dbReference type="GO" id="GO:0008236">
    <property type="term" value="F:serine-type peptidase activity"/>
    <property type="evidence" value="ECO:0007669"/>
    <property type="project" value="UniProtKB-KW"/>
</dbReference>
<dbReference type="GO" id="GO:0006508">
    <property type="term" value="P:proteolysis"/>
    <property type="evidence" value="ECO:0007669"/>
    <property type="project" value="UniProtKB-KW"/>
</dbReference>
<evidence type="ECO:0000313" key="6">
    <source>
        <dbReference type="Proteomes" id="UP000274822"/>
    </source>
</evidence>